<dbReference type="RefSeq" id="WP_084872813.1">
    <property type="nucleotide sequence ID" value="NZ_JAGGMY010000001.1"/>
</dbReference>
<organism evidence="8 9">
    <name type="scientific">Pantoea cypripedii</name>
    <name type="common">Pectobacterium cypripedii</name>
    <name type="synonym">Erwinia cypripedii</name>
    <dbReference type="NCBI Taxonomy" id="55209"/>
    <lineage>
        <taxon>Bacteria</taxon>
        <taxon>Pseudomonadati</taxon>
        <taxon>Pseudomonadota</taxon>
        <taxon>Gammaproteobacteria</taxon>
        <taxon>Enterobacterales</taxon>
        <taxon>Erwiniaceae</taxon>
        <taxon>Pantoea</taxon>
    </lineage>
</organism>
<dbReference type="STRING" id="55209.HA50_03770"/>
<dbReference type="OrthoDB" id="6160519at2"/>
<feature type="domain" description="Fe/B12 periplasmic-binding" evidence="7">
    <location>
        <begin position="33"/>
        <end position="292"/>
    </location>
</feature>
<reference evidence="8 9" key="1">
    <citation type="journal article" date="2017" name="Antonie Van Leeuwenhoek">
        <title>Phylogenomic resolution of the bacterial genus Pantoea and its relationship with Erwinia and Tatumella.</title>
        <authorList>
            <person name="Palmer M."/>
            <person name="Steenkamp E.T."/>
            <person name="Coetzee M.P."/>
            <person name="Chan W.Y."/>
            <person name="van Zyl E."/>
            <person name="De Maayer P."/>
            <person name="Coutinho T.A."/>
            <person name="Blom J."/>
            <person name="Smits T.H."/>
            <person name="Duffy B."/>
            <person name="Venter S.N."/>
        </authorList>
    </citation>
    <scope>NUCLEOTIDE SEQUENCE [LARGE SCALE GENOMIC DNA]</scope>
    <source>
        <strain evidence="8 9">LMG 2657</strain>
    </source>
</reference>
<evidence type="ECO:0000256" key="3">
    <source>
        <dbReference type="ARBA" id="ARBA00022448"/>
    </source>
</evidence>
<evidence type="ECO:0000256" key="6">
    <source>
        <dbReference type="SAM" id="SignalP"/>
    </source>
</evidence>
<evidence type="ECO:0000256" key="1">
    <source>
        <dbReference type="ARBA" id="ARBA00004196"/>
    </source>
</evidence>
<dbReference type="InterPro" id="IPR051313">
    <property type="entry name" value="Bact_iron-sidero_bind"/>
</dbReference>
<evidence type="ECO:0000256" key="2">
    <source>
        <dbReference type="ARBA" id="ARBA00008814"/>
    </source>
</evidence>
<protein>
    <submittedName>
        <fullName evidence="8">Iron-hydroxamate transporter substrate-binding subunit</fullName>
    </submittedName>
</protein>
<dbReference type="PANTHER" id="PTHR30532">
    <property type="entry name" value="IRON III DICITRATE-BINDING PERIPLASMIC PROTEIN"/>
    <property type="match status" value="1"/>
</dbReference>
<keyword evidence="9" id="KW-1185">Reference proteome</keyword>
<accession>A0A1X1ER91</accession>
<dbReference type="EMBL" id="MLJI01000001">
    <property type="protein sequence ID" value="ORM92520.1"/>
    <property type="molecule type" value="Genomic_DNA"/>
</dbReference>
<feature type="chain" id="PRO_5012010000" evidence="6">
    <location>
        <begin position="27"/>
        <end position="292"/>
    </location>
</feature>
<dbReference type="Gene3D" id="3.40.50.1980">
    <property type="entry name" value="Nitrogenase molybdenum iron protein domain"/>
    <property type="match status" value="2"/>
</dbReference>
<evidence type="ECO:0000259" key="7">
    <source>
        <dbReference type="PROSITE" id="PS50983"/>
    </source>
</evidence>
<dbReference type="PRINTS" id="PR01715">
    <property type="entry name" value="FERRIBNDNGPP"/>
</dbReference>
<proteinExistence type="inferred from homology"/>
<keyword evidence="5 6" id="KW-0732">Signal</keyword>
<evidence type="ECO:0000256" key="5">
    <source>
        <dbReference type="ARBA" id="ARBA00022729"/>
    </source>
</evidence>
<dbReference type="CDD" id="cd01146">
    <property type="entry name" value="FhuD"/>
    <property type="match status" value="1"/>
</dbReference>
<evidence type="ECO:0000256" key="4">
    <source>
        <dbReference type="ARBA" id="ARBA00022496"/>
    </source>
</evidence>
<dbReference type="AlphaFoldDB" id="A0A1X1ER91"/>
<comment type="similarity">
    <text evidence="2">Belongs to the bacterial solute-binding protein 8 family.</text>
</comment>
<dbReference type="InterPro" id="IPR002491">
    <property type="entry name" value="ABC_transptr_periplasmic_BD"/>
</dbReference>
<comment type="subcellular location">
    <subcellularLocation>
        <location evidence="1">Cell envelope</location>
    </subcellularLocation>
</comment>
<dbReference type="PANTHER" id="PTHR30532:SF1">
    <property type="entry name" value="IRON(3+)-HYDROXAMATE-BINDING PROTEIN FHUD"/>
    <property type="match status" value="1"/>
</dbReference>
<dbReference type="GO" id="GO:0030288">
    <property type="term" value="C:outer membrane-bounded periplasmic space"/>
    <property type="evidence" value="ECO:0007669"/>
    <property type="project" value="TreeGrafter"/>
</dbReference>
<gene>
    <name evidence="8" type="ORF">HA50_03770</name>
</gene>
<dbReference type="Proteomes" id="UP000193749">
    <property type="component" value="Unassembled WGS sequence"/>
</dbReference>
<dbReference type="GO" id="GO:1901678">
    <property type="term" value="P:iron coordination entity transport"/>
    <property type="evidence" value="ECO:0007669"/>
    <property type="project" value="UniProtKB-ARBA"/>
</dbReference>
<dbReference type="SUPFAM" id="SSF53807">
    <property type="entry name" value="Helical backbone' metal receptor"/>
    <property type="match status" value="1"/>
</dbReference>
<dbReference type="Pfam" id="PF01497">
    <property type="entry name" value="Peripla_BP_2"/>
    <property type="match status" value="1"/>
</dbReference>
<keyword evidence="4" id="KW-0406">Ion transport</keyword>
<keyword evidence="3" id="KW-0813">Transport</keyword>
<sequence>MLDISRRRLLAALALSPLMKMTPLQAALPDTQRILALEWLPTELLMALGVAPLGVADISNYRVWVGEPALPAGTIDLGLRTEPNLELMTQLNPSLILHSNGYGPSAATLARIAPTMGFDLNSGDGKPLSTARKSLHELGARIGREAQAVRHLQYVDGVLAAARERLKPWAGRPILLMSILDSRHAITFGKGSLFLEVMEQLGLQSAWQGETNFWGSAVIGIERLAAVGDVPVICFDHDNELQMQEMMATALWQALPFVRAGHFQRVPAVWYYGATWSALKFVRVLEHALESH</sequence>
<evidence type="ECO:0000313" key="8">
    <source>
        <dbReference type="EMBL" id="ORM92520.1"/>
    </source>
</evidence>
<keyword evidence="4" id="KW-0408">Iron</keyword>
<feature type="signal peptide" evidence="6">
    <location>
        <begin position="1"/>
        <end position="26"/>
    </location>
</feature>
<name>A0A1X1ER91_PANCY</name>
<evidence type="ECO:0000313" key="9">
    <source>
        <dbReference type="Proteomes" id="UP000193749"/>
    </source>
</evidence>
<dbReference type="NCBIfam" id="NF007864">
    <property type="entry name" value="PRK10576.1"/>
    <property type="match status" value="1"/>
</dbReference>
<dbReference type="PROSITE" id="PS50983">
    <property type="entry name" value="FE_B12_PBP"/>
    <property type="match status" value="1"/>
</dbReference>
<comment type="caution">
    <text evidence="8">The sequence shown here is derived from an EMBL/GenBank/DDBJ whole genome shotgun (WGS) entry which is preliminary data.</text>
</comment>
<keyword evidence="4" id="KW-0410">Iron transport</keyword>